<dbReference type="InterPro" id="IPR050221">
    <property type="entry name" value="26S_Proteasome_ATPase"/>
</dbReference>
<dbReference type="PANTHER" id="PTHR23073">
    <property type="entry name" value="26S PROTEASOME REGULATORY SUBUNIT"/>
    <property type="match status" value="1"/>
</dbReference>
<dbReference type="Gene3D" id="3.40.50.300">
    <property type="entry name" value="P-loop containing nucleotide triphosphate hydrolases"/>
    <property type="match status" value="2"/>
</dbReference>
<dbReference type="InterPro" id="IPR027417">
    <property type="entry name" value="P-loop_NTPase"/>
</dbReference>
<evidence type="ECO:0000256" key="2">
    <source>
        <dbReference type="ARBA" id="ARBA00022741"/>
    </source>
</evidence>
<comment type="caution">
    <text evidence="5">The sequence shown here is derived from an EMBL/GenBank/DDBJ whole genome shotgun (WGS) entry which is preliminary data.</text>
</comment>
<feature type="domain" description="AAA+ ATPase" evidence="4">
    <location>
        <begin position="250"/>
        <end position="383"/>
    </location>
</feature>
<evidence type="ECO:0000313" key="6">
    <source>
        <dbReference type="Proteomes" id="UP000575469"/>
    </source>
</evidence>
<feature type="domain" description="AAA+ ATPase" evidence="4">
    <location>
        <begin position="491"/>
        <end position="620"/>
    </location>
</feature>
<evidence type="ECO:0000256" key="1">
    <source>
        <dbReference type="ARBA" id="ARBA00006914"/>
    </source>
</evidence>
<proteinExistence type="inferred from homology"/>
<sequence length="698" mass="76927">MVLRRRTSRYSRMPIDMPSIVRLWMLRLLVPLGGHRGFILSTGFSNDAVAEALGLDEWIYPESEEFNPQMVRIKLRKLHESAEKQRRDIGVSDCLDANIARLAKLVGLSDTDCRILEFTAMLKNERLLDDATDWLGQLSSSKVFHVLSVVLNLPEPAVREALSTKNVLVQSGLVYVDRSCQSTLNGKLEVLSDSFADHMVCSDADPVSLLRDTVAPAAPPELGLVDYTHVNPSLAVLHAYLREALLSGRKGVNIFLYGAPGTGKSQLAKALANDLGCELFEVASEDEDGDPINGGARLRAFRAAQSFFGQRRIMMVFDEVEDVFNDGENRFGRKSTAQTRKAWINRTLETNRVPTVWVSNSVQCLDAAFIRRFDMVIELPVPPKRQRAKIVEGASSGLLDAPAVSRIAESEDLAPAIVTRAASVVESIRQELGAQGAASAMELLIGNTLLAQGHPPIRKSDPDRLPETYDPALIHADADLSEVAAGLVRHKAGRLCLYGPPGTGKTAYGRWLAEQMGVPLHVKRASDLMSKWLGDSEKNIADAFRQAEQEGAVLLIDEVDSFLQDRRGANQNWEVSQVNEMLTQMESFSGVFVASTNLMDGLDQAALRRFDLKVKFTYLKAGQAWDLFCRHCQALAFTPPSWDLQARLGRLQNLTPGDFAAVIRQHRFRAVPSPVDFVSALERECAVKGGAKSVFGFS</sequence>
<reference evidence="5 6" key="1">
    <citation type="submission" date="2020-04" db="EMBL/GenBank/DDBJ databases">
        <title>Ralstonia insidiosa genome sequencing and assembly.</title>
        <authorList>
            <person name="Martins R.C.R."/>
            <person name="Perdigao-Neto L.V."/>
            <person name="Levin A.S.S."/>
            <person name="Costa S.F."/>
        </authorList>
    </citation>
    <scope>NUCLEOTIDE SEQUENCE [LARGE SCALE GENOMIC DNA]</scope>
    <source>
        <strain evidence="5 6">5047</strain>
    </source>
</reference>
<dbReference type="SMART" id="SM00382">
    <property type="entry name" value="AAA"/>
    <property type="match status" value="2"/>
</dbReference>
<gene>
    <name evidence="5" type="ORF">HGR00_08155</name>
</gene>
<dbReference type="AlphaFoldDB" id="A0A848NX87"/>
<comment type="similarity">
    <text evidence="1">Belongs to the AAA ATPase family.</text>
</comment>
<dbReference type="InterPro" id="IPR003959">
    <property type="entry name" value="ATPase_AAA_core"/>
</dbReference>
<evidence type="ECO:0000256" key="3">
    <source>
        <dbReference type="ARBA" id="ARBA00022840"/>
    </source>
</evidence>
<dbReference type="Proteomes" id="UP000575469">
    <property type="component" value="Unassembled WGS sequence"/>
</dbReference>
<keyword evidence="3" id="KW-0067">ATP-binding</keyword>
<dbReference type="GO" id="GO:0005524">
    <property type="term" value="F:ATP binding"/>
    <property type="evidence" value="ECO:0007669"/>
    <property type="project" value="UniProtKB-KW"/>
</dbReference>
<protein>
    <submittedName>
        <fullName evidence="5">AAA family ATPase</fullName>
    </submittedName>
</protein>
<evidence type="ECO:0000313" key="5">
    <source>
        <dbReference type="EMBL" id="NMV37880.1"/>
    </source>
</evidence>
<name>A0A848NX87_9RALS</name>
<dbReference type="Pfam" id="PF00004">
    <property type="entry name" value="AAA"/>
    <property type="match status" value="2"/>
</dbReference>
<dbReference type="GO" id="GO:0016887">
    <property type="term" value="F:ATP hydrolysis activity"/>
    <property type="evidence" value="ECO:0007669"/>
    <property type="project" value="InterPro"/>
</dbReference>
<dbReference type="CDD" id="cd19481">
    <property type="entry name" value="RecA-like_protease"/>
    <property type="match status" value="1"/>
</dbReference>
<accession>A0A848NX87</accession>
<organism evidence="5 6">
    <name type="scientific">Ralstonia insidiosa</name>
    <dbReference type="NCBI Taxonomy" id="190721"/>
    <lineage>
        <taxon>Bacteria</taxon>
        <taxon>Pseudomonadati</taxon>
        <taxon>Pseudomonadota</taxon>
        <taxon>Betaproteobacteria</taxon>
        <taxon>Burkholderiales</taxon>
        <taxon>Burkholderiaceae</taxon>
        <taxon>Ralstonia</taxon>
    </lineage>
</organism>
<dbReference type="RefSeq" id="WP_169339826.1">
    <property type="nucleotide sequence ID" value="NZ_JABBZM010000006.1"/>
</dbReference>
<dbReference type="InterPro" id="IPR003593">
    <property type="entry name" value="AAA+_ATPase"/>
</dbReference>
<dbReference type="SUPFAM" id="SSF52540">
    <property type="entry name" value="P-loop containing nucleoside triphosphate hydrolases"/>
    <property type="match status" value="2"/>
</dbReference>
<evidence type="ECO:0000259" key="4">
    <source>
        <dbReference type="SMART" id="SM00382"/>
    </source>
</evidence>
<dbReference type="EMBL" id="JABBZM010000006">
    <property type="protein sequence ID" value="NMV37880.1"/>
    <property type="molecule type" value="Genomic_DNA"/>
</dbReference>
<keyword evidence="2" id="KW-0547">Nucleotide-binding</keyword>